<evidence type="ECO:0000313" key="2">
    <source>
        <dbReference type="Proteomes" id="UP000004775"/>
    </source>
</evidence>
<protein>
    <submittedName>
        <fullName evidence="1">Uncharacterized protein</fullName>
    </submittedName>
</protein>
<comment type="caution">
    <text evidence="1">The sequence shown here is derived from an EMBL/GenBank/DDBJ whole genome shotgun (WGS) entry which is preliminary data.</text>
</comment>
<evidence type="ECO:0000313" key="1">
    <source>
        <dbReference type="EMBL" id="CCI24314.1"/>
    </source>
</evidence>
<gene>
    <name evidence="1" type="ORF">MICAH_2870001</name>
</gene>
<sequence length="49" mass="5566">MAKKVPEPFSSKAFSNFQQALVKKNNKRSVTYDIEHSQNLLSLLESSQP</sequence>
<dbReference type="HOGENOM" id="CLU_3137692_0_0_3"/>
<dbReference type="Proteomes" id="UP000004775">
    <property type="component" value="Unassembled WGS sequence"/>
</dbReference>
<name>I4HQJ0_MICAE</name>
<proteinExistence type="predicted"/>
<organism evidence="1 2">
    <name type="scientific">Microcystis aeruginosa PCC 9809</name>
    <dbReference type="NCBI Taxonomy" id="1160285"/>
    <lineage>
        <taxon>Bacteria</taxon>
        <taxon>Bacillati</taxon>
        <taxon>Cyanobacteriota</taxon>
        <taxon>Cyanophyceae</taxon>
        <taxon>Oscillatoriophycideae</taxon>
        <taxon>Chroococcales</taxon>
        <taxon>Microcystaceae</taxon>
        <taxon>Microcystis</taxon>
    </lineage>
</organism>
<dbReference type="EMBL" id="CAIO01000209">
    <property type="protein sequence ID" value="CCI24314.1"/>
    <property type="molecule type" value="Genomic_DNA"/>
</dbReference>
<dbReference type="AlphaFoldDB" id="I4HQJ0"/>
<reference evidence="1 2" key="1">
    <citation type="submission" date="2012-04" db="EMBL/GenBank/DDBJ databases">
        <authorList>
            <person name="Genoscope - CEA"/>
        </authorList>
    </citation>
    <scope>NUCLEOTIDE SEQUENCE [LARGE SCALE GENOMIC DNA]</scope>
    <source>
        <strain evidence="1 2">9809</strain>
    </source>
</reference>
<accession>I4HQJ0</accession>